<dbReference type="InterPro" id="IPR057511">
    <property type="entry name" value="WH_GDS1"/>
</dbReference>
<sequence length="475" mass="51253">MSTTVMEHVPDHDSQTPDSPLSPSDRSSTPSSVTSSAATSVADTGDLTKPVSAPSPSKSKKEERHKKYHKTANRTVAAASGISTTVPVSGERPRPSPHSTLDDDVLFAIFEILYDHDPKAEGMTVKQICDILVEKHPEMAKLSSKTSNLVSAKLNAYVKRVEKGEKTIIYSLSRDWADASPKRMVYVYRGLLAKDYHLYVQQYLESQKAMEHTSVVSGVVADLDAKDLKKYKKAAQNAAALMAAQVQTQHGLRSEDFGDKRSPFLDASLDLRLANLAVPYAVAPVTASLVTASGDSNPKTQHPRAKSVSAFSRSSPDSDDDVDDYDTLRSADDDDDDDDDGLLSAGYHRRSSVIVREKVPSSVGKRSKSMSFINSKKPRTVHLTAAAATPRIPKNASLVNSPTAAAAVAALRAAVMSFSPQTESVNTITSSILADTSVEPSISMKWLETVRSGFLTQEIGAPEDISLAELDTLFT</sequence>
<feature type="compositionally biased region" description="Acidic residues" evidence="1">
    <location>
        <begin position="332"/>
        <end position="341"/>
    </location>
</feature>
<reference evidence="3" key="1">
    <citation type="journal article" date="2021" name="G3 (Bethesda)">
        <title>Genomic diversity, chromosomal rearrangements, and interspecies hybridization in the ogataea polymorpha species complex.</title>
        <authorList>
            <person name="Hanson S.J."/>
            <person name="Cinneide E.O."/>
            <person name="Salzberg L.I."/>
            <person name="Wolfe K.H."/>
            <person name="McGowan J."/>
            <person name="Fitzpatrick D.A."/>
            <person name="Matlin K."/>
        </authorList>
    </citation>
    <scope>NUCLEOTIDE SEQUENCE</scope>
    <source>
        <strain evidence="3">83-405-1</strain>
    </source>
</reference>
<comment type="caution">
    <text evidence="3">The sequence shown here is derived from an EMBL/GenBank/DDBJ whole genome shotgun (WGS) entry which is preliminary data.</text>
</comment>
<evidence type="ECO:0000259" key="2">
    <source>
        <dbReference type="Pfam" id="PF25318"/>
    </source>
</evidence>
<gene>
    <name evidence="3" type="ORF">KL933_000556</name>
</gene>
<evidence type="ECO:0000256" key="1">
    <source>
        <dbReference type="SAM" id="MobiDB-lite"/>
    </source>
</evidence>
<accession>A0AAN6I2R1</accession>
<feature type="region of interest" description="Disordered" evidence="1">
    <location>
        <begin position="1"/>
        <end position="100"/>
    </location>
</feature>
<feature type="compositionally biased region" description="Basic residues" evidence="1">
    <location>
        <begin position="63"/>
        <end position="72"/>
    </location>
</feature>
<feature type="compositionally biased region" description="Low complexity" evidence="1">
    <location>
        <begin position="16"/>
        <end position="57"/>
    </location>
</feature>
<proteinExistence type="predicted"/>
<dbReference type="EMBL" id="JAHLUH010000001">
    <property type="protein sequence ID" value="KAG7730761.1"/>
    <property type="molecule type" value="Genomic_DNA"/>
</dbReference>
<organism evidence="3 4">
    <name type="scientific">Ogataea haglerorum</name>
    <dbReference type="NCBI Taxonomy" id="1937702"/>
    <lineage>
        <taxon>Eukaryota</taxon>
        <taxon>Fungi</taxon>
        <taxon>Dikarya</taxon>
        <taxon>Ascomycota</taxon>
        <taxon>Saccharomycotina</taxon>
        <taxon>Pichiomycetes</taxon>
        <taxon>Pichiales</taxon>
        <taxon>Pichiaceae</taxon>
        <taxon>Ogataea</taxon>
    </lineage>
</organism>
<evidence type="ECO:0000313" key="4">
    <source>
        <dbReference type="Proteomes" id="UP000738402"/>
    </source>
</evidence>
<protein>
    <recommendedName>
        <fullName evidence="2">GDS1 winged helix domain-containing protein</fullName>
    </recommendedName>
</protein>
<feature type="domain" description="GDS1 winged helix" evidence="2">
    <location>
        <begin position="99"/>
        <end position="194"/>
    </location>
</feature>
<dbReference type="Proteomes" id="UP000738402">
    <property type="component" value="Unassembled WGS sequence"/>
</dbReference>
<dbReference type="AlphaFoldDB" id="A0AAN6I2R1"/>
<feature type="region of interest" description="Disordered" evidence="1">
    <location>
        <begin position="292"/>
        <end position="344"/>
    </location>
</feature>
<evidence type="ECO:0000313" key="3">
    <source>
        <dbReference type="EMBL" id="KAG7730761.1"/>
    </source>
</evidence>
<name>A0AAN6I2R1_9ASCO</name>
<dbReference type="Pfam" id="PF25318">
    <property type="entry name" value="WHD_GDS1"/>
    <property type="match status" value="1"/>
</dbReference>